<accession>A0ABQ9HMR2</accession>
<name>A0ABQ9HMR2_9NEOP</name>
<feature type="non-terminal residue" evidence="1">
    <location>
        <position position="70"/>
    </location>
</feature>
<gene>
    <name evidence="1" type="ORF">PR048_011815</name>
</gene>
<dbReference type="Proteomes" id="UP001159363">
    <property type="component" value="Chromosome X"/>
</dbReference>
<proteinExistence type="predicted"/>
<keyword evidence="2" id="KW-1185">Reference proteome</keyword>
<dbReference type="EMBL" id="JARBHB010000004">
    <property type="protein sequence ID" value="KAJ8885617.1"/>
    <property type="molecule type" value="Genomic_DNA"/>
</dbReference>
<sequence length="70" mass="8252">MKYSKPLKKWVTTNVYDNKTHEWRREILRIELPLELDNGPYIVTNISTSIDPLLQPESLNDTESDSKFTE</sequence>
<evidence type="ECO:0000313" key="1">
    <source>
        <dbReference type="EMBL" id="KAJ8885617.1"/>
    </source>
</evidence>
<evidence type="ECO:0000313" key="2">
    <source>
        <dbReference type="Proteomes" id="UP001159363"/>
    </source>
</evidence>
<protein>
    <submittedName>
        <fullName evidence="1">Uncharacterized protein</fullName>
    </submittedName>
</protein>
<reference evidence="1 2" key="1">
    <citation type="submission" date="2023-02" db="EMBL/GenBank/DDBJ databases">
        <title>LHISI_Scaffold_Assembly.</title>
        <authorList>
            <person name="Stuart O.P."/>
            <person name="Cleave R."/>
            <person name="Magrath M.J.L."/>
            <person name="Mikheyev A.S."/>
        </authorList>
    </citation>
    <scope>NUCLEOTIDE SEQUENCE [LARGE SCALE GENOMIC DNA]</scope>
    <source>
        <strain evidence="1">Daus_M_001</strain>
        <tissue evidence="1">Leg muscle</tissue>
    </source>
</reference>
<organism evidence="1 2">
    <name type="scientific">Dryococelus australis</name>
    <dbReference type="NCBI Taxonomy" id="614101"/>
    <lineage>
        <taxon>Eukaryota</taxon>
        <taxon>Metazoa</taxon>
        <taxon>Ecdysozoa</taxon>
        <taxon>Arthropoda</taxon>
        <taxon>Hexapoda</taxon>
        <taxon>Insecta</taxon>
        <taxon>Pterygota</taxon>
        <taxon>Neoptera</taxon>
        <taxon>Polyneoptera</taxon>
        <taxon>Phasmatodea</taxon>
        <taxon>Verophasmatodea</taxon>
        <taxon>Anareolatae</taxon>
        <taxon>Phasmatidae</taxon>
        <taxon>Eurycanthinae</taxon>
        <taxon>Dryococelus</taxon>
    </lineage>
</organism>
<comment type="caution">
    <text evidence="1">The sequence shown here is derived from an EMBL/GenBank/DDBJ whole genome shotgun (WGS) entry which is preliminary data.</text>
</comment>